<dbReference type="EMBL" id="PXOA01000142">
    <property type="protein sequence ID" value="RFU79713.1"/>
    <property type="molecule type" value="Genomic_DNA"/>
</dbReference>
<keyword evidence="2" id="KW-0808">Transferase</keyword>
<dbReference type="AlphaFoldDB" id="A0A395NUQ4"/>
<comment type="caution">
    <text evidence="2">The sequence shown here is derived from an EMBL/GenBank/DDBJ whole genome shotgun (WGS) entry which is preliminary data.</text>
</comment>
<dbReference type="InterPro" id="IPR029044">
    <property type="entry name" value="Nucleotide-diphossugar_trans"/>
</dbReference>
<keyword evidence="3" id="KW-1185">Reference proteome</keyword>
<reference evidence="2 3" key="1">
    <citation type="journal article" date="2018" name="PLoS Pathog.">
        <title>Evolution of structural diversity of trichothecenes, a family of toxins produced by plant pathogenic and entomopathogenic fungi.</title>
        <authorList>
            <person name="Proctor R.H."/>
            <person name="McCormick S.P."/>
            <person name="Kim H.S."/>
            <person name="Cardoza R.E."/>
            <person name="Stanley A.M."/>
            <person name="Lindo L."/>
            <person name="Kelly A."/>
            <person name="Brown D.W."/>
            <person name="Lee T."/>
            <person name="Vaughan M.M."/>
            <person name="Alexander N.J."/>
            <person name="Busman M."/>
            <person name="Gutierrez S."/>
        </authorList>
    </citation>
    <scope>NUCLEOTIDE SEQUENCE [LARGE SCALE GENOMIC DNA]</scope>
    <source>
        <strain evidence="2 3">IBT 40837</strain>
    </source>
</reference>
<accession>A0A395NUQ4</accession>
<dbReference type="SUPFAM" id="SSF53448">
    <property type="entry name" value="Nucleotide-diphospho-sugar transferases"/>
    <property type="match status" value="1"/>
</dbReference>
<organism evidence="2 3">
    <name type="scientific">Trichoderma arundinaceum</name>
    <dbReference type="NCBI Taxonomy" id="490622"/>
    <lineage>
        <taxon>Eukaryota</taxon>
        <taxon>Fungi</taxon>
        <taxon>Dikarya</taxon>
        <taxon>Ascomycota</taxon>
        <taxon>Pezizomycotina</taxon>
        <taxon>Sordariomycetes</taxon>
        <taxon>Hypocreomycetidae</taxon>
        <taxon>Hypocreales</taxon>
        <taxon>Hypocreaceae</taxon>
        <taxon>Trichoderma</taxon>
    </lineage>
</organism>
<sequence length="237" mass="27276">MEDHPRFAYVQFATDMDYLCNAVINFNRLKHFGIKYDIVLIYPKAWDNKSSNACEAKAIQNLRSSPLDIVLRPFDVLSTNKGDPTWCDSLTKFHAFALTEYTRVLAFDSDSLVLNNIDSLFLAPDSPVAMPRAYWLTEHKHAGTATQILGSHLMLIKPNKHRYKRIIEEAVQSGEFDMEILNELFKDSAMILPHRRLALLTGEFRNKDHSKYLAPDDDEEWDAENERNQIDQSAPID</sequence>
<evidence type="ECO:0000256" key="1">
    <source>
        <dbReference type="SAM" id="MobiDB-lite"/>
    </source>
</evidence>
<dbReference type="Proteomes" id="UP000266272">
    <property type="component" value="Unassembled WGS sequence"/>
</dbReference>
<gene>
    <name evidence="2" type="ORF">TARUN_2519</name>
</gene>
<evidence type="ECO:0000313" key="3">
    <source>
        <dbReference type="Proteomes" id="UP000266272"/>
    </source>
</evidence>
<proteinExistence type="predicted"/>
<evidence type="ECO:0000313" key="2">
    <source>
        <dbReference type="EMBL" id="RFU79713.1"/>
    </source>
</evidence>
<feature type="region of interest" description="Disordered" evidence="1">
    <location>
        <begin position="211"/>
        <end position="237"/>
    </location>
</feature>
<protein>
    <submittedName>
        <fullName evidence="2">Glucose n-acetyltransferase</fullName>
    </submittedName>
</protein>
<dbReference type="GO" id="GO:0016740">
    <property type="term" value="F:transferase activity"/>
    <property type="evidence" value="ECO:0007669"/>
    <property type="project" value="UniProtKB-KW"/>
</dbReference>
<dbReference type="Gene3D" id="3.90.550.10">
    <property type="entry name" value="Spore Coat Polysaccharide Biosynthesis Protein SpsA, Chain A"/>
    <property type="match status" value="1"/>
</dbReference>
<name>A0A395NUQ4_TRIAR</name>
<dbReference type="InterPro" id="IPR050587">
    <property type="entry name" value="GNT1/Glycosyltrans_8"/>
</dbReference>
<dbReference type="OrthoDB" id="2014201at2759"/>
<dbReference type="PANTHER" id="PTHR11183">
    <property type="entry name" value="GLYCOGENIN SUBFAMILY MEMBER"/>
    <property type="match status" value="1"/>
</dbReference>
<dbReference type="STRING" id="490622.A0A395NUQ4"/>